<feature type="transmembrane region" description="Helical" evidence="7">
    <location>
        <begin position="227"/>
        <end position="246"/>
    </location>
</feature>
<proteinExistence type="predicted"/>
<keyword evidence="5 7" id="KW-1133">Transmembrane helix</keyword>
<evidence type="ECO:0000313" key="10">
    <source>
        <dbReference type="EMBL" id="CAF3612340.1"/>
    </source>
</evidence>
<gene>
    <name evidence="9" type="ORF">OVA965_LOCUS5989</name>
    <name evidence="10" type="ORF">TMI583_LOCUS5985</name>
</gene>
<feature type="transmembrane region" description="Helical" evidence="7">
    <location>
        <begin position="78"/>
        <end position="95"/>
    </location>
</feature>
<dbReference type="PANTHER" id="PTHR43341:SF1">
    <property type="entry name" value="GENERAL AMINO-ACID PERMEASE GAP1"/>
    <property type="match status" value="1"/>
</dbReference>
<feature type="transmembrane region" description="Helical" evidence="7">
    <location>
        <begin position="132"/>
        <end position="154"/>
    </location>
</feature>
<evidence type="ECO:0000313" key="11">
    <source>
        <dbReference type="Proteomes" id="UP000682733"/>
    </source>
</evidence>
<dbReference type="PIRSF" id="PIRSF006060">
    <property type="entry name" value="AA_transporter"/>
    <property type="match status" value="1"/>
</dbReference>
<dbReference type="GO" id="GO:0015171">
    <property type="term" value="F:amino acid transmembrane transporter activity"/>
    <property type="evidence" value="ECO:0007669"/>
    <property type="project" value="TreeGrafter"/>
</dbReference>
<dbReference type="GO" id="GO:0016020">
    <property type="term" value="C:membrane"/>
    <property type="evidence" value="ECO:0007669"/>
    <property type="project" value="UniProtKB-SubCell"/>
</dbReference>
<evidence type="ECO:0000256" key="6">
    <source>
        <dbReference type="ARBA" id="ARBA00023136"/>
    </source>
</evidence>
<evidence type="ECO:0000259" key="8">
    <source>
        <dbReference type="Pfam" id="PF00324"/>
    </source>
</evidence>
<evidence type="ECO:0000256" key="4">
    <source>
        <dbReference type="ARBA" id="ARBA00022970"/>
    </source>
</evidence>
<dbReference type="FunFam" id="1.20.1740.10:FF:000001">
    <property type="entry name" value="Amino acid permease"/>
    <property type="match status" value="1"/>
</dbReference>
<reference evidence="10" key="1">
    <citation type="submission" date="2021-02" db="EMBL/GenBank/DDBJ databases">
        <authorList>
            <person name="Nowell W R."/>
        </authorList>
    </citation>
    <scope>NUCLEOTIDE SEQUENCE</scope>
</reference>
<feature type="transmembrane region" description="Helical" evidence="7">
    <location>
        <begin position="273"/>
        <end position="292"/>
    </location>
</feature>
<comment type="subcellular location">
    <subcellularLocation>
        <location evidence="1">Membrane</location>
        <topology evidence="1">Multi-pass membrane protein</topology>
    </subcellularLocation>
</comment>
<sequence length="379" mass="41615">MINNPDQIEAPPQYRDILHSDSVFVRFQDGEATRNKLDYGVNQEAPTLHRGLKERHMTMIAVGGTIGTGQALSASGPGGILVSYFIVAIMVYFVMTSLGELATYMPISGSFNTYGSRFIDPAFGFALGWNYWFSWVVTISGELVAAGILVQFWLPHVTTVIWSFIGMFIMFLLNAFSVKGYGEAEYWFALIKVIAVVVFVVIGCVTDGGALGHHKYAFENWNRKEAPFVNGVAGVITTFIISGFSFQGTEVVGVTAGESKNPAKDVPRAMRQIIWRIILFYIASIFIMGLIIPYDDPDLAKIDGVKNIAVSPFTLVFVRAGLGPAVHVMNAVILCTVLSAGNSGVYVCSRVLWALALENKAPKFLRRITKNGIPIWVIF</sequence>
<dbReference type="EMBL" id="CAJOBA010001744">
    <property type="protein sequence ID" value="CAF3612340.1"/>
    <property type="molecule type" value="Genomic_DNA"/>
</dbReference>
<protein>
    <recommendedName>
        <fullName evidence="8">Amino acid permease/ SLC12A domain-containing protein</fullName>
    </recommendedName>
</protein>
<feature type="transmembrane region" description="Helical" evidence="7">
    <location>
        <begin position="186"/>
        <end position="206"/>
    </location>
</feature>
<comment type="caution">
    <text evidence="10">The sequence shown here is derived from an EMBL/GenBank/DDBJ whole genome shotgun (WGS) entry which is preliminary data.</text>
</comment>
<keyword evidence="4" id="KW-0029">Amino-acid transport</keyword>
<evidence type="ECO:0000256" key="2">
    <source>
        <dbReference type="ARBA" id="ARBA00022448"/>
    </source>
</evidence>
<dbReference type="PANTHER" id="PTHR43341">
    <property type="entry name" value="AMINO ACID PERMEASE"/>
    <property type="match status" value="1"/>
</dbReference>
<evidence type="ECO:0000256" key="7">
    <source>
        <dbReference type="SAM" id="Phobius"/>
    </source>
</evidence>
<evidence type="ECO:0000256" key="5">
    <source>
        <dbReference type="ARBA" id="ARBA00022989"/>
    </source>
</evidence>
<organism evidence="10 11">
    <name type="scientific">Didymodactylos carnosus</name>
    <dbReference type="NCBI Taxonomy" id="1234261"/>
    <lineage>
        <taxon>Eukaryota</taxon>
        <taxon>Metazoa</taxon>
        <taxon>Spiralia</taxon>
        <taxon>Gnathifera</taxon>
        <taxon>Rotifera</taxon>
        <taxon>Eurotatoria</taxon>
        <taxon>Bdelloidea</taxon>
        <taxon>Philodinida</taxon>
        <taxon>Philodinidae</taxon>
        <taxon>Didymodactylos</taxon>
    </lineage>
</organism>
<name>A0A8S2H9G4_9BILA</name>
<feature type="domain" description="Amino acid permease/ SLC12A" evidence="8">
    <location>
        <begin position="56"/>
        <end position="375"/>
    </location>
</feature>
<dbReference type="InterPro" id="IPR004841">
    <property type="entry name" value="AA-permease/SLC12A_dom"/>
</dbReference>
<dbReference type="InterPro" id="IPR004840">
    <property type="entry name" value="Amino_acid_permease_CS"/>
</dbReference>
<dbReference type="AlphaFoldDB" id="A0A8S2H9G4"/>
<evidence type="ECO:0000256" key="1">
    <source>
        <dbReference type="ARBA" id="ARBA00004141"/>
    </source>
</evidence>
<dbReference type="Proteomes" id="UP000677228">
    <property type="component" value="Unassembled WGS sequence"/>
</dbReference>
<dbReference type="Pfam" id="PF00324">
    <property type="entry name" value="AA_permease"/>
    <property type="match status" value="1"/>
</dbReference>
<keyword evidence="6 7" id="KW-0472">Membrane</keyword>
<accession>A0A8S2H9G4</accession>
<dbReference type="InterPro" id="IPR050524">
    <property type="entry name" value="APC_YAT"/>
</dbReference>
<dbReference type="Gene3D" id="1.20.1740.10">
    <property type="entry name" value="Amino acid/polyamine transporter I"/>
    <property type="match status" value="1"/>
</dbReference>
<feature type="transmembrane region" description="Helical" evidence="7">
    <location>
        <begin position="161"/>
        <end position="180"/>
    </location>
</feature>
<dbReference type="EMBL" id="CAJNOK010001744">
    <property type="protein sequence ID" value="CAF0827869.1"/>
    <property type="molecule type" value="Genomic_DNA"/>
</dbReference>
<evidence type="ECO:0000313" key="9">
    <source>
        <dbReference type="EMBL" id="CAF0827869.1"/>
    </source>
</evidence>
<dbReference type="Proteomes" id="UP000682733">
    <property type="component" value="Unassembled WGS sequence"/>
</dbReference>
<keyword evidence="3 7" id="KW-0812">Transmembrane</keyword>
<dbReference type="PROSITE" id="PS00218">
    <property type="entry name" value="AMINO_ACID_PERMEASE_1"/>
    <property type="match status" value="1"/>
</dbReference>
<evidence type="ECO:0000256" key="3">
    <source>
        <dbReference type="ARBA" id="ARBA00022692"/>
    </source>
</evidence>
<keyword evidence="2" id="KW-0813">Transport</keyword>